<protein>
    <submittedName>
        <fullName evidence="4">Trypsin family protein</fullName>
    </submittedName>
</protein>
<feature type="domain" description="Peptidase S1" evidence="3">
    <location>
        <begin position="45"/>
        <end position="262"/>
    </location>
</feature>
<dbReference type="PANTHER" id="PTHR24276:SF98">
    <property type="entry name" value="FI18310P1-RELATED"/>
    <property type="match status" value="1"/>
</dbReference>
<dbReference type="SUPFAM" id="SSF50494">
    <property type="entry name" value="Trypsin-like serine proteases"/>
    <property type="match status" value="1"/>
</dbReference>
<dbReference type="InterPro" id="IPR043504">
    <property type="entry name" value="Peptidase_S1_PA_chymotrypsin"/>
</dbReference>
<gene>
    <name evidence="4" type="ORF">pC5.8a_142</name>
</gene>
<dbReference type="Pfam" id="PF00089">
    <property type="entry name" value="Trypsin"/>
    <property type="match status" value="1"/>
</dbReference>
<dbReference type="GO" id="GO:0006508">
    <property type="term" value="P:proteolysis"/>
    <property type="evidence" value="ECO:0007669"/>
    <property type="project" value="InterPro"/>
</dbReference>
<dbReference type="PANTHER" id="PTHR24276">
    <property type="entry name" value="POLYSERASE-RELATED"/>
    <property type="match status" value="1"/>
</dbReference>
<geneLocation type="plasmid" evidence="4">
    <name>pColt5.8a</name>
</geneLocation>
<dbReference type="InterPro" id="IPR009003">
    <property type="entry name" value="Peptidase_S1_PA"/>
</dbReference>
<evidence type="ECO:0000256" key="2">
    <source>
        <dbReference type="SAM" id="SignalP"/>
    </source>
</evidence>
<feature type="chain" id="PRO_5030733204" evidence="2">
    <location>
        <begin position="25"/>
        <end position="275"/>
    </location>
</feature>
<reference evidence="4" key="1">
    <citation type="submission" date="2018-12" db="EMBL/GenBank/DDBJ databases">
        <title>Three Rhizobium rhizogenes strains isolated from the same crown gall tumor carry diverse plasmids.</title>
        <authorList>
            <person name="Pulawska J."/>
            <person name="Kuzmanovic N."/>
        </authorList>
    </citation>
    <scope>NUCLEOTIDE SEQUENCE</scope>
    <source>
        <strain evidence="4">Colt5.8</strain>
        <plasmid evidence="4">pColt5.8a</plasmid>
    </source>
</reference>
<evidence type="ECO:0000313" key="4">
    <source>
        <dbReference type="EMBL" id="QCL09634.1"/>
    </source>
</evidence>
<feature type="signal peptide" evidence="2">
    <location>
        <begin position="1"/>
        <end position="24"/>
    </location>
</feature>
<sequence length="275" mass="28762">MKPFTIASLSICLAFASAGRTYSAADDIVFASVASLHQNGLNGAIVKGTKPANTGDWPATLYAQVEPGSHCTATIVGPQAVLLAAHCVPSKGTFSIVVDQVTFHARCTIAPGWLKDESDDYAMCAVDGQPFPVPAESISTTIEAVKVGTQLLIAGFGCNDQYQNGSGTFRIGHAPVVRLPNVKDANYVFDKNSVVTQGSQSICPGDSGGGAYLETQSATGTHRVIVAVNSRVDLSKLTSYLSSMATPDAVGFLNNWMQTNNQKICGLGAQNGCRN</sequence>
<dbReference type="PROSITE" id="PS50240">
    <property type="entry name" value="TRYPSIN_DOM"/>
    <property type="match status" value="1"/>
</dbReference>
<evidence type="ECO:0000256" key="1">
    <source>
        <dbReference type="ARBA" id="ARBA00023157"/>
    </source>
</evidence>
<evidence type="ECO:0000259" key="3">
    <source>
        <dbReference type="PROSITE" id="PS50240"/>
    </source>
</evidence>
<dbReference type="RefSeq" id="WP_201010207.1">
    <property type="nucleotide sequence ID" value="NZ_MK318971.1"/>
</dbReference>
<dbReference type="Gene3D" id="2.40.10.10">
    <property type="entry name" value="Trypsin-like serine proteases"/>
    <property type="match status" value="1"/>
</dbReference>
<keyword evidence="1" id="KW-1015">Disulfide bond</keyword>
<dbReference type="InterPro" id="IPR050430">
    <property type="entry name" value="Peptidase_S1"/>
</dbReference>
<proteinExistence type="predicted"/>
<name>A0A7S4ZTR4_RHIRH</name>
<organism evidence="4">
    <name type="scientific">Rhizobium rhizogenes</name>
    <name type="common">Agrobacterium rhizogenes</name>
    <dbReference type="NCBI Taxonomy" id="359"/>
    <lineage>
        <taxon>Bacteria</taxon>
        <taxon>Pseudomonadati</taxon>
        <taxon>Pseudomonadota</taxon>
        <taxon>Alphaproteobacteria</taxon>
        <taxon>Hyphomicrobiales</taxon>
        <taxon>Rhizobiaceae</taxon>
        <taxon>Rhizobium/Agrobacterium group</taxon>
        <taxon>Rhizobium</taxon>
    </lineage>
</organism>
<dbReference type="GO" id="GO:0004252">
    <property type="term" value="F:serine-type endopeptidase activity"/>
    <property type="evidence" value="ECO:0007669"/>
    <property type="project" value="InterPro"/>
</dbReference>
<keyword evidence="4" id="KW-0614">Plasmid</keyword>
<dbReference type="AlphaFoldDB" id="A0A7S4ZTR4"/>
<dbReference type="InterPro" id="IPR001254">
    <property type="entry name" value="Trypsin_dom"/>
</dbReference>
<keyword evidence="2" id="KW-0732">Signal</keyword>
<dbReference type="EMBL" id="MK318971">
    <property type="protein sequence ID" value="QCL09634.1"/>
    <property type="molecule type" value="Genomic_DNA"/>
</dbReference>
<accession>A0A7S4ZTR4</accession>